<feature type="domain" description="CBM20" evidence="2">
    <location>
        <begin position="85"/>
        <end position="187"/>
    </location>
</feature>
<evidence type="ECO:0000313" key="4">
    <source>
        <dbReference type="Proteomes" id="UP000593563"/>
    </source>
</evidence>
<dbReference type="FunFam" id="2.60.40.10:FF:000552">
    <property type="entry name" value="Related to glucoamylase"/>
    <property type="match status" value="1"/>
</dbReference>
<keyword evidence="4" id="KW-1185">Reference proteome</keyword>
<dbReference type="GO" id="GO:2001070">
    <property type="term" value="F:starch binding"/>
    <property type="evidence" value="ECO:0007669"/>
    <property type="project" value="InterPro"/>
</dbReference>
<dbReference type="SUPFAM" id="SSF49452">
    <property type="entry name" value="Starch-binding domain-like"/>
    <property type="match status" value="1"/>
</dbReference>
<dbReference type="Pfam" id="PF00686">
    <property type="entry name" value="CBM_20"/>
    <property type="match status" value="1"/>
</dbReference>
<name>A0A6L5B974_APIGR</name>
<protein>
    <recommendedName>
        <fullName evidence="2">CBM20 domain-containing protein</fullName>
    </recommendedName>
</protein>
<dbReference type="Gene3D" id="2.60.40.10">
    <property type="entry name" value="Immunoglobulins"/>
    <property type="match status" value="1"/>
</dbReference>
<dbReference type="PROSITE" id="PS51166">
    <property type="entry name" value="CBM20"/>
    <property type="match status" value="1"/>
</dbReference>
<dbReference type="PANTHER" id="PTHR15048">
    <property type="entry name" value="STARCH-BINDING DOMAIN-CONTAINING PROTEIN 1"/>
    <property type="match status" value="1"/>
</dbReference>
<evidence type="ECO:0000256" key="1">
    <source>
        <dbReference type="SAM" id="MobiDB-lite"/>
    </source>
</evidence>
<reference evidence="3" key="1">
    <citation type="submission" date="2020-01" db="EMBL/GenBank/DDBJ databases">
        <title>The Celery Genome Sequence Reveals Sequential Paleo-tetraploidization, Resistance Gene Elimination, Karyotype Evolution, and Functional Innovation in Apiales.</title>
        <authorList>
            <person name="Song X."/>
        </authorList>
    </citation>
    <scope>NUCLEOTIDE SEQUENCE</scope>
    <source>
        <tissue evidence="3">Leaf</tissue>
    </source>
</reference>
<accession>A0A6L5B974</accession>
<gene>
    <name evidence="3" type="ORF">AG4045_002630</name>
</gene>
<feature type="region of interest" description="Disordered" evidence="1">
    <location>
        <begin position="281"/>
        <end position="300"/>
    </location>
</feature>
<dbReference type="GO" id="GO:0016020">
    <property type="term" value="C:membrane"/>
    <property type="evidence" value="ECO:0007669"/>
    <property type="project" value="TreeGrafter"/>
</dbReference>
<proteinExistence type="predicted"/>
<dbReference type="InterPro" id="IPR013784">
    <property type="entry name" value="Carb-bd-like_fold"/>
</dbReference>
<dbReference type="AlphaFoldDB" id="A0A6L5B974"/>
<evidence type="ECO:0000259" key="2">
    <source>
        <dbReference type="PROSITE" id="PS51166"/>
    </source>
</evidence>
<dbReference type="InterPro" id="IPR002044">
    <property type="entry name" value="CBM20"/>
</dbReference>
<sequence>MKALRYVGDKGLFCLTDSLLSIPAASEVCYLRPHNFLHKYATTNLGVSLGKPLPERRPVLPFSSLSSTDIQAEIQDDETECYDIINQIQTVHVRFQLQRACSFGQHFYIVGDDPLLGQWDPSEAVPFNWSDGHVWTTELDIPIEKCIKYKIILKDGSENITWQPGPNRILQTSGTQNTITVCEDWDSAELQKIIEEKLIINQIEEPIIIEEDITSSHKELNIDKNNTVPGRGFVSNPRESPADTSDDDDSKVLVIEGNGSMMKLKESKLSTDETVSTNRLPLLVPGLNPFPKTQPEEKPPKEVERNVLSDASSLEADRFELNMPQLKSEEVLDNDYQVQRQFFKDEDEHSPNSFDLVLVNDVHWGLRTLQKLLAKFRFW</sequence>
<dbReference type="CDD" id="cd05467">
    <property type="entry name" value="CBM20"/>
    <property type="match status" value="1"/>
</dbReference>
<dbReference type="SMART" id="SM01065">
    <property type="entry name" value="CBM_2"/>
    <property type="match status" value="1"/>
</dbReference>
<evidence type="ECO:0000313" key="3">
    <source>
        <dbReference type="EMBL" id="KAF1002211.1"/>
    </source>
</evidence>
<dbReference type="EMBL" id="WRXP01001539">
    <property type="protein sequence ID" value="KAF1002211.1"/>
    <property type="molecule type" value="Genomic_DNA"/>
</dbReference>
<comment type="caution">
    <text evidence="3">The sequence shown here is derived from an EMBL/GenBank/DDBJ whole genome shotgun (WGS) entry which is preliminary data.</text>
</comment>
<dbReference type="Proteomes" id="UP000593563">
    <property type="component" value="Unassembled WGS sequence"/>
</dbReference>
<dbReference type="PANTHER" id="PTHR15048:SF0">
    <property type="entry name" value="STARCH-BINDING DOMAIN-CONTAINING PROTEIN 1"/>
    <property type="match status" value="1"/>
</dbReference>
<dbReference type="InterPro" id="IPR013783">
    <property type="entry name" value="Ig-like_fold"/>
</dbReference>
<feature type="region of interest" description="Disordered" evidence="1">
    <location>
        <begin position="220"/>
        <end position="250"/>
    </location>
</feature>
<organism evidence="3 4">
    <name type="scientific">Apium graveolens</name>
    <name type="common">Celery</name>
    <dbReference type="NCBI Taxonomy" id="4045"/>
    <lineage>
        <taxon>Eukaryota</taxon>
        <taxon>Viridiplantae</taxon>
        <taxon>Streptophyta</taxon>
        <taxon>Embryophyta</taxon>
        <taxon>Tracheophyta</taxon>
        <taxon>Spermatophyta</taxon>
        <taxon>Magnoliopsida</taxon>
        <taxon>eudicotyledons</taxon>
        <taxon>Gunneridae</taxon>
        <taxon>Pentapetalae</taxon>
        <taxon>asterids</taxon>
        <taxon>campanulids</taxon>
        <taxon>Apiales</taxon>
        <taxon>Apiaceae</taxon>
        <taxon>Apioideae</taxon>
        <taxon>apioid superclade</taxon>
        <taxon>Apieae</taxon>
        <taxon>Apium</taxon>
    </lineage>
</organism>